<dbReference type="InterPro" id="IPR036638">
    <property type="entry name" value="HLH_DNA-bd_sf"/>
</dbReference>
<dbReference type="EMBL" id="JAXCGZ010007595">
    <property type="protein sequence ID" value="KAK7079040.1"/>
    <property type="molecule type" value="Genomic_DNA"/>
</dbReference>
<keyword evidence="2" id="KW-0678">Repressor</keyword>
<evidence type="ECO:0000256" key="6">
    <source>
        <dbReference type="SAM" id="MobiDB-lite"/>
    </source>
</evidence>
<dbReference type="AlphaFoldDB" id="A0AAN8XHB9"/>
<dbReference type="GO" id="GO:0005634">
    <property type="term" value="C:nucleus"/>
    <property type="evidence" value="ECO:0007669"/>
    <property type="project" value="UniProtKB-SubCell"/>
</dbReference>
<dbReference type="PANTHER" id="PTHR11723:SF17">
    <property type="entry name" value="PROTEIN EXTRA-MACROCHAETAE"/>
    <property type="match status" value="1"/>
</dbReference>
<evidence type="ECO:0000256" key="4">
    <source>
        <dbReference type="ARBA" id="ARBA00023163"/>
    </source>
</evidence>
<dbReference type="SUPFAM" id="SSF47459">
    <property type="entry name" value="HLH, helix-loop-helix DNA-binding domain"/>
    <property type="match status" value="1"/>
</dbReference>
<proteinExistence type="predicted"/>
<dbReference type="GO" id="GO:0005737">
    <property type="term" value="C:cytoplasm"/>
    <property type="evidence" value="ECO:0007669"/>
    <property type="project" value="InterPro"/>
</dbReference>
<sequence length="115" mass="12840">MLPGKTYTSEVLNDQAERCVSPLQAVMGVLEGKISKSEAKAEATQVLMYLDRLQQLVPDCPKDRPISRLELIQSVIDYICDLEDKLAVPPETSDANEIGDDNVFEDDLTNHEKHP</sequence>
<evidence type="ECO:0000256" key="3">
    <source>
        <dbReference type="ARBA" id="ARBA00023015"/>
    </source>
</evidence>
<dbReference type="Pfam" id="PF00010">
    <property type="entry name" value="HLH"/>
    <property type="match status" value="1"/>
</dbReference>
<dbReference type="Gene3D" id="4.10.280.10">
    <property type="entry name" value="Helix-loop-helix DNA-binding domain"/>
    <property type="match status" value="1"/>
</dbReference>
<keyword evidence="3" id="KW-0805">Transcription regulation</keyword>
<comment type="subcellular location">
    <subcellularLocation>
        <location evidence="1">Nucleus</location>
    </subcellularLocation>
</comment>
<keyword evidence="9" id="KW-1185">Reference proteome</keyword>
<evidence type="ECO:0000256" key="2">
    <source>
        <dbReference type="ARBA" id="ARBA00022491"/>
    </source>
</evidence>
<feature type="compositionally biased region" description="Acidic residues" evidence="6">
    <location>
        <begin position="97"/>
        <end position="107"/>
    </location>
</feature>
<keyword evidence="4" id="KW-0804">Transcription</keyword>
<evidence type="ECO:0000313" key="9">
    <source>
        <dbReference type="Proteomes" id="UP001381693"/>
    </source>
</evidence>
<name>A0AAN8XHB9_HALRR</name>
<dbReference type="InterPro" id="IPR011598">
    <property type="entry name" value="bHLH_dom"/>
</dbReference>
<dbReference type="GO" id="GO:0000122">
    <property type="term" value="P:negative regulation of transcription by RNA polymerase II"/>
    <property type="evidence" value="ECO:0007669"/>
    <property type="project" value="InterPro"/>
</dbReference>
<accession>A0AAN8XHB9</accession>
<keyword evidence="5" id="KW-0539">Nucleus</keyword>
<dbReference type="InterPro" id="IPR026052">
    <property type="entry name" value="DNA-bd_prot-inh"/>
</dbReference>
<organism evidence="8 9">
    <name type="scientific">Halocaridina rubra</name>
    <name type="common">Hawaiian red shrimp</name>
    <dbReference type="NCBI Taxonomy" id="373956"/>
    <lineage>
        <taxon>Eukaryota</taxon>
        <taxon>Metazoa</taxon>
        <taxon>Ecdysozoa</taxon>
        <taxon>Arthropoda</taxon>
        <taxon>Crustacea</taxon>
        <taxon>Multicrustacea</taxon>
        <taxon>Malacostraca</taxon>
        <taxon>Eumalacostraca</taxon>
        <taxon>Eucarida</taxon>
        <taxon>Decapoda</taxon>
        <taxon>Pleocyemata</taxon>
        <taxon>Caridea</taxon>
        <taxon>Atyoidea</taxon>
        <taxon>Atyidae</taxon>
        <taxon>Halocaridina</taxon>
    </lineage>
</organism>
<feature type="region of interest" description="Disordered" evidence="6">
    <location>
        <begin position="90"/>
        <end position="115"/>
    </location>
</feature>
<protein>
    <submittedName>
        <fullName evidence="8">DNA-binding protein inhibitor ID-2</fullName>
    </submittedName>
</protein>
<reference evidence="8 9" key="1">
    <citation type="submission" date="2023-11" db="EMBL/GenBank/DDBJ databases">
        <title>Halocaridina rubra genome assembly.</title>
        <authorList>
            <person name="Smith C."/>
        </authorList>
    </citation>
    <scope>NUCLEOTIDE SEQUENCE [LARGE SCALE GENOMIC DNA]</scope>
    <source>
        <strain evidence="8">EP-1</strain>
        <tissue evidence="8">Whole</tissue>
    </source>
</reference>
<dbReference type="GO" id="GO:0030154">
    <property type="term" value="P:cell differentiation"/>
    <property type="evidence" value="ECO:0007669"/>
    <property type="project" value="TreeGrafter"/>
</dbReference>
<evidence type="ECO:0000259" key="7">
    <source>
        <dbReference type="Pfam" id="PF00010"/>
    </source>
</evidence>
<evidence type="ECO:0000256" key="1">
    <source>
        <dbReference type="ARBA" id="ARBA00004123"/>
    </source>
</evidence>
<gene>
    <name evidence="8" type="primary">ID2_3</name>
    <name evidence="8" type="ORF">SK128_028521</name>
</gene>
<dbReference type="Proteomes" id="UP001381693">
    <property type="component" value="Unassembled WGS sequence"/>
</dbReference>
<dbReference type="PANTHER" id="PTHR11723">
    <property type="entry name" value="DNA-BINDING PROTEIN INHIBITOR"/>
    <property type="match status" value="1"/>
</dbReference>
<evidence type="ECO:0000313" key="8">
    <source>
        <dbReference type="EMBL" id="KAK7079040.1"/>
    </source>
</evidence>
<evidence type="ECO:0000256" key="5">
    <source>
        <dbReference type="ARBA" id="ARBA00023242"/>
    </source>
</evidence>
<comment type="caution">
    <text evidence="8">The sequence shown here is derived from an EMBL/GenBank/DDBJ whole genome shotgun (WGS) entry which is preliminary data.</text>
</comment>
<dbReference type="GO" id="GO:0046983">
    <property type="term" value="F:protein dimerization activity"/>
    <property type="evidence" value="ECO:0007669"/>
    <property type="project" value="InterPro"/>
</dbReference>
<feature type="domain" description="BHLH" evidence="7">
    <location>
        <begin position="49"/>
        <end position="83"/>
    </location>
</feature>
<dbReference type="GO" id="GO:0032922">
    <property type="term" value="P:circadian regulation of gene expression"/>
    <property type="evidence" value="ECO:0007669"/>
    <property type="project" value="TreeGrafter"/>
</dbReference>